<feature type="domain" description="MOSC" evidence="1">
    <location>
        <begin position="96"/>
        <end position="274"/>
    </location>
</feature>
<dbReference type="PANTHER" id="PTHR14237">
    <property type="entry name" value="MOLYBDOPTERIN COFACTOR SULFURASE MOSC"/>
    <property type="match status" value="1"/>
</dbReference>
<dbReference type="InterPro" id="IPR005302">
    <property type="entry name" value="MoCF_Sase_C"/>
</dbReference>
<sequence length="287" mass="31201">MKVQELHIYPFKSARGIALQSAQFNGMGLLGDRRMMLVAPDGHFITQRELPALARLDAYPSAQSLRLVLNGGEDSERETIVAPPRPDRRMDVAIWRSIVSAALAEEETNAVLSDWFGRDVKLVFFDGSASRAANPEWAGSGSPVAFADGYQVLVTTTGSLAALNADMAAHAEGSVGMDRFRPNIVLDCDEPWAEDRWSAIEIGGIRFDLVKPCPRCIMTTQDQQSGSRDGANPMPAMGRLRMSADSRVPGPLFGWNAVPRGEGSISLGDAVKVVVERPEGWTFKTRG</sequence>
<reference evidence="2 3" key="1">
    <citation type="submission" date="2020-06" db="EMBL/GenBank/DDBJ databases">
        <title>Genome sequence of Rhizobium sp strain ADMK78.</title>
        <authorList>
            <person name="Rahi P."/>
        </authorList>
    </citation>
    <scope>NUCLEOTIDE SEQUENCE [LARGE SCALE GENOMIC DNA]</scope>
    <source>
        <strain evidence="2 3">ADMK78</strain>
    </source>
</reference>
<dbReference type="PANTHER" id="PTHR14237:SF19">
    <property type="entry name" value="MITOCHONDRIAL AMIDOXIME REDUCING COMPONENT 1"/>
    <property type="match status" value="1"/>
</dbReference>
<dbReference type="PROSITE" id="PS51340">
    <property type="entry name" value="MOSC"/>
    <property type="match status" value="1"/>
</dbReference>
<dbReference type="Pfam" id="PF03476">
    <property type="entry name" value="MOSC_N"/>
    <property type="match status" value="1"/>
</dbReference>
<protein>
    <submittedName>
        <fullName evidence="2">MOSC domain-containing protein</fullName>
    </submittedName>
</protein>
<accession>A0ABX6QN47</accession>
<dbReference type="InterPro" id="IPR005303">
    <property type="entry name" value="MOCOS_middle"/>
</dbReference>
<proteinExistence type="predicted"/>
<gene>
    <name evidence="2" type="ORF">FE840_010605</name>
</gene>
<organism evidence="2 3">
    <name type="scientific">Peteryoungia desertarenae</name>
    <dbReference type="NCBI Taxonomy" id="1813451"/>
    <lineage>
        <taxon>Bacteria</taxon>
        <taxon>Pseudomonadati</taxon>
        <taxon>Pseudomonadota</taxon>
        <taxon>Alphaproteobacteria</taxon>
        <taxon>Hyphomicrobiales</taxon>
        <taxon>Rhizobiaceae</taxon>
        <taxon>Peteryoungia</taxon>
    </lineage>
</organism>
<evidence type="ECO:0000313" key="2">
    <source>
        <dbReference type="EMBL" id="QLF69950.1"/>
    </source>
</evidence>
<evidence type="ECO:0000313" key="3">
    <source>
        <dbReference type="Proteomes" id="UP000308530"/>
    </source>
</evidence>
<dbReference type="RefSeq" id="WP_138288104.1">
    <property type="nucleotide sequence ID" value="NZ_CP058350.1"/>
</dbReference>
<name>A0ABX6QN47_9HYPH</name>
<dbReference type="SUPFAM" id="SSF141673">
    <property type="entry name" value="MOSC N-terminal domain-like"/>
    <property type="match status" value="1"/>
</dbReference>
<dbReference type="Pfam" id="PF03473">
    <property type="entry name" value="MOSC"/>
    <property type="match status" value="1"/>
</dbReference>
<dbReference type="EMBL" id="CP058350">
    <property type="protein sequence ID" value="QLF69950.1"/>
    <property type="molecule type" value="Genomic_DNA"/>
</dbReference>
<dbReference type="SUPFAM" id="SSF50800">
    <property type="entry name" value="PK beta-barrel domain-like"/>
    <property type="match status" value="1"/>
</dbReference>
<dbReference type="InterPro" id="IPR011037">
    <property type="entry name" value="Pyrv_Knase-like_insert_dom_sf"/>
</dbReference>
<keyword evidence="3" id="KW-1185">Reference proteome</keyword>
<dbReference type="Proteomes" id="UP000308530">
    <property type="component" value="Chromosome"/>
</dbReference>
<evidence type="ECO:0000259" key="1">
    <source>
        <dbReference type="PROSITE" id="PS51340"/>
    </source>
</evidence>